<evidence type="ECO:0008006" key="3">
    <source>
        <dbReference type="Google" id="ProtNLM"/>
    </source>
</evidence>
<sequence>MRLIITGATGFVGSEVLRQALRMPEITSIVVVARKPVRVEEGPDNAAASGKLKSVIVQDYDQYPDDVKKEFAGAGACIWTVAVTPSKSKSMEFAEVKRICQDFTMAGLQAMYEAGPAKPFRFMYMSGTATNRDPNQKPGWFMPEYTQMRGQGEVMVLDFAKAHPGAIEACVAKPGLITSGTWKDTLMSAGLKVTGLAGSVKNSEVAAAMLRQVVQGFEKEPLENDDLVRLGS</sequence>
<organism evidence="1 2">
    <name type="scientific">Apiospora marii</name>
    <dbReference type="NCBI Taxonomy" id="335849"/>
    <lineage>
        <taxon>Eukaryota</taxon>
        <taxon>Fungi</taxon>
        <taxon>Dikarya</taxon>
        <taxon>Ascomycota</taxon>
        <taxon>Pezizomycotina</taxon>
        <taxon>Sordariomycetes</taxon>
        <taxon>Xylariomycetidae</taxon>
        <taxon>Amphisphaeriales</taxon>
        <taxon>Apiosporaceae</taxon>
        <taxon>Apiospora</taxon>
    </lineage>
</organism>
<protein>
    <recommendedName>
        <fullName evidence="3">NAD(P)-binding domain-containing protein</fullName>
    </recommendedName>
</protein>
<evidence type="ECO:0000313" key="2">
    <source>
        <dbReference type="Proteomes" id="UP001396898"/>
    </source>
</evidence>
<gene>
    <name evidence="1" type="ORF">PG991_011806</name>
</gene>
<dbReference type="SUPFAM" id="SSF51735">
    <property type="entry name" value="NAD(P)-binding Rossmann-fold domains"/>
    <property type="match status" value="1"/>
</dbReference>
<dbReference type="Gene3D" id="3.40.50.720">
    <property type="entry name" value="NAD(P)-binding Rossmann-like Domain"/>
    <property type="match status" value="1"/>
</dbReference>
<comment type="caution">
    <text evidence="1">The sequence shown here is derived from an EMBL/GenBank/DDBJ whole genome shotgun (WGS) entry which is preliminary data.</text>
</comment>
<dbReference type="EMBL" id="JAQQWI010000016">
    <property type="protein sequence ID" value="KAK8009255.1"/>
    <property type="molecule type" value="Genomic_DNA"/>
</dbReference>
<dbReference type="Proteomes" id="UP001396898">
    <property type="component" value="Unassembled WGS sequence"/>
</dbReference>
<proteinExistence type="predicted"/>
<name>A0ABR1RFJ3_9PEZI</name>
<accession>A0ABR1RFJ3</accession>
<reference evidence="1 2" key="1">
    <citation type="submission" date="2023-01" db="EMBL/GenBank/DDBJ databases">
        <title>Analysis of 21 Apiospora genomes using comparative genomics revels a genus with tremendous synthesis potential of carbohydrate active enzymes and secondary metabolites.</title>
        <authorList>
            <person name="Sorensen T."/>
        </authorList>
    </citation>
    <scope>NUCLEOTIDE SEQUENCE [LARGE SCALE GENOMIC DNA]</scope>
    <source>
        <strain evidence="1 2">CBS 20057</strain>
    </source>
</reference>
<keyword evidence="2" id="KW-1185">Reference proteome</keyword>
<dbReference type="PANTHER" id="PTHR14097:SF9">
    <property type="entry name" value="EPIMERASE, PUTATIVE (AFU_ORTHOLOGUE AFUA_8G07320)-RELATED"/>
    <property type="match status" value="1"/>
</dbReference>
<dbReference type="PANTHER" id="PTHR14097">
    <property type="entry name" value="OXIDOREDUCTASE HTATIP2"/>
    <property type="match status" value="1"/>
</dbReference>
<evidence type="ECO:0000313" key="1">
    <source>
        <dbReference type="EMBL" id="KAK8009255.1"/>
    </source>
</evidence>
<dbReference type="InterPro" id="IPR036291">
    <property type="entry name" value="NAD(P)-bd_dom_sf"/>
</dbReference>